<dbReference type="AlphaFoldDB" id="A0A2P4XA54"/>
<dbReference type="EMBL" id="NCKW01015572">
    <property type="protein sequence ID" value="POM62433.1"/>
    <property type="molecule type" value="Genomic_DNA"/>
</dbReference>
<evidence type="ECO:0000313" key="1">
    <source>
        <dbReference type="EMBL" id="POM62433.1"/>
    </source>
</evidence>
<gene>
    <name evidence="1" type="ORF">PHPALM_28414</name>
</gene>
<sequence length="118" mass="13734">MVVVDTKYRAKPSLEKLIGIFCIWDKAPSRPQKLTMDVEGDLKWILAILHHQHRFYSILVEYFVQIQQLTVHVFMDVSDTGICVLEPQLKQFIRAQFDEATRDMFASSKEQNSIMCAN</sequence>
<evidence type="ECO:0000313" key="2">
    <source>
        <dbReference type="Proteomes" id="UP000237271"/>
    </source>
</evidence>
<dbReference type="Proteomes" id="UP000237271">
    <property type="component" value="Unassembled WGS sequence"/>
</dbReference>
<organism evidence="1 2">
    <name type="scientific">Phytophthora palmivora</name>
    <dbReference type="NCBI Taxonomy" id="4796"/>
    <lineage>
        <taxon>Eukaryota</taxon>
        <taxon>Sar</taxon>
        <taxon>Stramenopiles</taxon>
        <taxon>Oomycota</taxon>
        <taxon>Peronosporomycetes</taxon>
        <taxon>Peronosporales</taxon>
        <taxon>Peronosporaceae</taxon>
        <taxon>Phytophthora</taxon>
    </lineage>
</organism>
<dbReference type="OrthoDB" id="145897at2759"/>
<protein>
    <submittedName>
        <fullName evidence="1">Uncharacterized protein</fullName>
    </submittedName>
</protein>
<name>A0A2P4XA54_9STRA</name>
<keyword evidence="2" id="KW-1185">Reference proteome</keyword>
<proteinExistence type="predicted"/>
<comment type="caution">
    <text evidence="1">The sequence shown here is derived from an EMBL/GenBank/DDBJ whole genome shotgun (WGS) entry which is preliminary data.</text>
</comment>
<accession>A0A2P4XA54</accession>
<reference evidence="1 2" key="1">
    <citation type="journal article" date="2017" name="Genome Biol. Evol.">
        <title>Phytophthora megakarya and P. palmivora, closely related causal agents of cacao black pod rot, underwent increases in genome sizes and gene numbers by different mechanisms.</title>
        <authorList>
            <person name="Ali S.S."/>
            <person name="Shao J."/>
            <person name="Lary D.J."/>
            <person name="Kronmiller B."/>
            <person name="Shen D."/>
            <person name="Strem M.D."/>
            <person name="Amoako-Attah I."/>
            <person name="Akrofi A.Y."/>
            <person name="Begoude B.A."/>
            <person name="Ten Hoopen G.M."/>
            <person name="Coulibaly K."/>
            <person name="Kebe B.I."/>
            <person name="Melnick R.L."/>
            <person name="Guiltinan M.J."/>
            <person name="Tyler B.M."/>
            <person name="Meinhardt L.W."/>
            <person name="Bailey B.A."/>
        </authorList>
    </citation>
    <scope>NUCLEOTIDE SEQUENCE [LARGE SCALE GENOMIC DNA]</scope>
    <source>
        <strain evidence="2">sbr112.9</strain>
    </source>
</reference>